<evidence type="ECO:0000313" key="3">
    <source>
        <dbReference type="Proteomes" id="UP000794436"/>
    </source>
</evidence>
<keyword evidence="3" id="KW-1185">Reference proteome</keyword>
<accession>A0A8K1FJ81</accession>
<sequence>MTSMFRVLKGTKFLFEGRLVQKEEAPAQLRRLDVRADEMDLLAGVEITITKRLSLAEVDRMISCCRQHPPQCVITPKDPTNADQLAAFKDLALYLTQRGRAGVGTLSSGLLALVTPIADTYDYMRCLIVNATATVGDIGAELPRAITIQPLSEPQTAPKERKKQKTSHRRDEQPRAMTDNQAQERPDTADVSHVVQEEPSPQVRTDVCRLLKVLKVRSIDFVVGSDTPSSAARCISSFSSDARR</sequence>
<name>A0A8K1FJ81_PYTOL</name>
<feature type="compositionally biased region" description="Low complexity" evidence="1">
    <location>
        <begin position="229"/>
        <end position="244"/>
    </location>
</feature>
<dbReference type="OrthoDB" id="116571at2759"/>
<evidence type="ECO:0000256" key="1">
    <source>
        <dbReference type="SAM" id="MobiDB-lite"/>
    </source>
</evidence>
<feature type="region of interest" description="Disordered" evidence="1">
    <location>
        <begin position="225"/>
        <end position="244"/>
    </location>
</feature>
<feature type="region of interest" description="Disordered" evidence="1">
    <location>
        <begin position="149"/>
        <end position="200"/>
    </location>
</feature>
<dbReference type="AlphaFoldDB" id="A0A8K1FJ81"/>
<gene>
    <name evidence="2" type="ORF">Poli38472_005467</name>
</gene>
<dbReference type="Proteomes" id="UP000794436">
    <property type="component" value="Unassembled WGS sequence"/>
</dbReference>
<reference evidence="2" key="1">
    <citation type="submission" date="2019-03" db="EMBL/GenBank/DDBJ databases">
        <title>Long read genome sequence of the mycoparasitic Pythium oligandrum ATCC 38472 isolated from sugarbeet rhizosphere.</title>
        <authorList>
            <person name="Gaulin E."/>
        </authorList>
    </citation>
    <scope>NUCLEOTIDE SEQUENCE</scope>
    <source>
        <strain evidence="2">ATCC 38472_TT</strain>
    </source>
</reference>
<evidence type="ECO:0000313" key="2">
    <source>
        <dbReference type="EMBL" id="TMW62849.1"/>
    </source>
</evidence>
<proteinExistence type="predicted"/>
<comment type="caution">
    <text evidence="2">The sequence shown here is derived from an EMBL/GenBank/DDBJ whole genome shotgun (WGS) entry which is preliminary data.</text>
</comment>
<dbReference type="EMBL" id="SPLM01000073">
    <property type="protein sequence ID" value="TMW62849.1"/>
    <property type="molecule type" value="Genomic_DNA"/>
</dbReference>
<organism evidence="2 3">
    <name type="scientific">Pythium oligandrum</name>
    <name type="common">Mycoparasitic fungus</name>
    <dbReference type="NCBI Taxonomy" id="41045"/>
    <lineage>
        <taxon>Eukaryota</taxon>
        <taxon>Sar</taxon>
        <taxon>Stramenopiles</taxon>
        <taxon>Oomycota</taxon>
        <taxon>Peronosporomycetes</taxon>
        <taxon>Pythiales</taxon>
        <taxon>Pythiaceae</taxon>
        <taxon>Pythium</taxon>
    </lineage>
</organism>
<protein>
    <submittedName>
        <fullName evidence="2">Uncharacterized protein</fullName>
    </submittedName>
</protein>